<evidence type="ECO:0000313" key="1">
    <source>
        <dbReference type="EMBL" id="KHM52781.1"/>
    </source>
</evidence>
<dbReference type="AlphaFoldDB" id="A0A0B2K201"/>
<accession>A0A0B2K201</accession>
<gene>
    <name evidence="1" type="ORF">NZ47_02790</name>
</gene>
<comment type="caution">
    <text evidence="1">The sequence shown here is derived from an EMBL/GenBank/DDBJ whole genome shotgun (WGS) entry which is preliminary data.</text>
</comment>
<dbReference type="EMBL" id="JSCE01000054">
    <property type="protein sequence ID" value="KHM52781.1"/>
    <property type="molecule type" value="Genomic_DNA"/>
</dbReference>
<sequence>MEFKDLIAAYFTDSKKNFKELMDGIYMAEHMPDIEKNIQQLINFHASIIENLKNAAPYRLGNSKGRDSK</sequence>
<organism evidence="1 2">
    <name type="scientific">Anaerovibrio lipolyticus</name>
    <dbReference type="NCBI Taxonomy" id="82374"/>
    <lineage>
        <taxon>Bacteria</taxon>
        <taxon>Bacillati</taxon>
        <taxon>Bacillota</taxon>
        <taxon>Negativicutes</taxon>
        <taxon>Selenomonadales</taxon>
        <taxon>Selenomonadaceae</taxon>
        <taxon>Anaerovibrio</taxon>
    </lineage>
</organism>
<dbReference type="Proteomes" id="UP000030993">
    <property type="component" value="Unassembled WGS sequence"/>
</dbReference>
<keyword evidence="2" id="KW-1185">Reference proteome</keyword>
<protein>
    <submittedName>
        <fullName evidence="1">Uncharacterized protein</fullName>
    </submittedName>
</protein>
<proteinExistence type="predicted"/>
<reference evidence="1 2" key="1">
    <citation type="journal article" date="2013" name="PLoS ONE">
        <title>Identification and characterization of three novel lipases belonging to families II and V from Anaerovibrio lipolyticus 5ST.</title>
        <authorList>
            <person name="Prive F."/>
            <person name="Kaderbhai N.N."/>
            <person name="Girdwood S."/>
            <person name="Worgan H.J."/>
            <person name="Pinloche E."/>
            <person name="Scollan N.D."/>
            <person name="Huws S.A."/>
            <person name="Newbold C.J."/>
        </authorList>
    </citation>
    <scope>NUCLEOTIDE SEQUENCE [LARGE SCALE GENOMIC DNA]</scope>
    <source>
        <strain evidence="1 2">5S</strain>
    </source>
</reference>
<dbReference type="STRING" id="82374.NZ47_02790"/>
<evidence type="ECO:0000313" key="2">
    <source>
        <dbReference type="Proteomes" id="UP000030993"/>
    </source>
</evidence>
<name>A0A0B2K201_9FIRM</name>